<evidence type="ECO:0000313" key="1">
    <source>
        <dbReference type="EMBL" id="TDC96415.1"/>
    </source>
</evidence>
<reference evidence="1 2" key="1">
    <citation type="submission" date="2019-03" db="EMBL/GenBank/DDBJ databases">
        <title>Draft genome sequences of novel Actinobacteria.</title>
        <authorList>
            <person name="Sahin N."/>
            <person name="Ay H."/>
            <person name="Saygin H."/>
        </authorList>
    </citation>
    <scope>NUCLEOTIDE SEQUENCE [LARGE SCALE GENOMIC DNA]</scope>
    <source>
        <strain evidence="1 2">16K404</strain>
    </source>
</reference>
<dbReference type="Proteomes" id="UP000294744">
    <property type="component" value="Unassembled WGS sequence"/>
</dbReference>
<keyword evidence="2" id="KW-1185">Reference proteome</keyword>
<proteinExistence type="predicted"/>
<dbReference type="Pfam" id="PF10824">
    <property type="entry name" value="T7SS_ESX_EspC"/>
    <property type="match status" value="1"/>
</dbReference>
<dbReference type="AlphaFoldDB" id="A0A4V2Y8L5"/>
<evidence type="ECO:0008006" key="3">
    <source>
        <dbReference type="Google" id="ProtNLM"/>
    </source>
</evidence>
<name>A0A4V2Y8L5_9PSEU</name>
<sequence length="105" mass="11249">MGDGYTVNAEQIRAHAAKVEEVQARFDAVKSASAHIAQDDQAYGLLCGWISGILEDRHARQDELLSYVAENLSLAAESLRAAADDYQGMDEDHAAQIKSSGGGMP</sequence>
<comment type="caution">
    <text evidence="1">The sequence shown here is derived from an EMBL/GenBank/DDBJ whole genome shotgun (WGS) entry which is preliminary data.</text>
</comment>
<evidence type="ECO:0000313" key="2">
    <source>
        <dbReference type="Proteomes" id="UP000294744"/>
    </source>
</evidence>
<protein>
    <recommendedName>
        <fullName evidence="3">ESX-1 secretion-associated protein</fullName>
    </recommendedName>
</protein>
<dbReference type="GO" id="GO:0009306">
    <property type="term" value="P:protein secretion"/>
    <property type="evidence" value="ECO:0007669"/>
    <property type="project" value="InterPro"/>
</dbReference>
<dbReference type="InterPro" id="IPR022536">
    <property type="entry name" value="EspC"/>
</dbReference>
<dbReference type="OrthoDB" id="3688882at2"/>
<accession>A0A4V2Y8L5</accession>
<gene>
    <name evidence="1" type="ORF">E1161_01550</name>
</gene>
<organism evidence="1 2">
    <name type="scientific">Saccharopolyspora aridisoli</name>
    <dbReference type="NCBI Taxonomy" id="2530385"/>
    <lineage>
        <taxon>Bacteria</taxon>
        <taxon>Bacillati</taxon>
        <taxon>Actinomycetota</taxon>
        <taxon>Actinomycetes</taxon>
        <taxon>Pseudonocardiales</taxon>
        <taxon>Pseudonocardiaceae</taxon>
        <taxon>Saccharopolyspora</taxon>
    </lineage>
</organism>
<dbReference type="EMBL" id="SMKV01000002">
    <property type="protein sequence ID" value="TDC96415.1"/>
    <property type="molecule type" value="Genomic_DNA"/>
</dbReference>